<sequence>MVRDHLTRDVYTADAAAHVFEGKIYVYVSHDVDTGVPEDDLGSHFDMMDYHVLSLSEIDGKAVDHGVILDIKDVKWARRQLWDNDVAFKDGKYYMYFPAKDKTDIFRIGVAIADRPEGPFIPQPAPMMGSYSIDPCVFKDDDGTYYMYWGGIWGGQLQRYRNNLAQEVIALPKDNEPALCAKIARLRDDMLEFAEEGKDVVILDENGKPLLQGDNHRRFFEASWMHKHNGVYYFTYSTGDTHKLCYATGDNPYGPFTYRGVLLNPVSGWTTHHSVVQFKGNWYLFFHDVEVSGVTPLRSVRYADLKHLPDGSIETITVNYDKK</sequence>
<dbReference type="GO" id="GO:0004553">
    <property type="term" value="F:hydrolase activity, hydrolyzing O-glycosyl compounds"/>
    <property type="evidence" value="ECO:0007669"/>
    <property type="project" value="InterPro"/>
</dbReference>
<evidence type="ECO:0000256" key="5">
    <source>
        <dbReference type="ARBA" id="ARBA00023295"/>
    </source>
</evidence>
<dbReference type="SUPFAM" id="SSF75005">
    <property type="entry name" value="Arabinanase/levansucrase/invertase"/>
    <property type="match status" value="1"/>
</dbReference>
<keyword evidence="9" id="KW-1185">Reference proteome</keyword>
<dbReference type="PANTHER" id="PTHR43772:SF2">
    <property type="entry name" value="PUTATIVE (AFU_ORTHOLOGUE AFUA_2G04480)-RELATED"/>
    <property type="match status" value="1"/>
</dbReference>
<dbReference type="InterPro" id="IPR052176">
    <property type="entry name" value="Glycosyl_Hydrlase_43_Enz"/>
</dbReference>
<dbReference type="RefSeq" id="WP_250724339.1">
    <property type="nucleotide sequence ID" value="NZ_CP098400.1"/>
</dbReference>
<evidence type="ECO:0000313" key="9">
    <source>
        <dbReference type="Proteomes" id="UP001056426"/>
    </source>
</evidence>
<dbReference type="GO" id="GO:0045493">
    <property type="term" value="P:xylan catabolic process"/>
    <property type="evidence" value="ECO:0007669"/>
    <property type="project" value="UniProtKB-KW"/>
</dbReference>
<comment type="similarity">
    <text evidence="1 7">Belongs to the glycosyl hydrolase 43 family.</text>
</comment>
<name>A0A9J6ZSL1_9BACT</name>
<dbReference type="Proteomes" id="UP001056426">
    <property type="component" value="Chromosome"/>
</dbReference>
<dbReference type="Gene3D" id="2.115.10.20">
    <property type="entry name" value="Glycosyl hydrolase domain, family 43"/>
    <property type="match status" value="1"/>
</dbReference>
<reference evidence="8" key="1">
    <citation type="submission" date="2022-05" db="EMBL/GenBank/DDBJ databases">
        <authorList>
            <person name="Sun X."/>
        </authorList>
    </citation>
    <scope>NUCLEOTIDE SEQUENCE</scope>
    <source>
        <strain evidence="8">Ai-910</strain>
    </source>
</reference>
<proteinExistence type="inferred from homology"/>
<keyword evidence="3 7" id="KW-0378">Hydrolase</keyword>
<dbReference type="CDD" id="cd18619">
    <property type="entry name" value="GH43_CoXyl43_like"/>
    <property type="match status" value="1"/>
</dbReference>
<accession>A0A9J6ZSL1</accession>
<keyword evidence="2" id="KW-0858">Xylan degradation</keyword>
<dbReference type="InterPro" id="IPR006710">
    <property type="entry name" value="Glyco_hydro_43"/>
</dbReference>
<dbReference type="Pfam" id="PF04616">
    <property type="entry name" value="Glyco_hydro_43"/>
    <property type="match status" value="1"/>
</dbReference>
<evidence type="ECO:0000313" key="8">
    <source>
        <dbReference type="EMBL" id="URW80208.1"/>
    </source>
</evidence>
<keyword evidence="5 7" id="KW-0326">Glycosidase</keyword>
<keyword evidence="2" id="KW-0624">Polysaccharide degradation</keyword>
<evidence type="ECO:0000256" key="7">
    <source>
        <dbReference type="RuleBase" id="RU361187"/>
    </source>
</evidence>
<evidence type="ECO:0000256" key="2">
    <source>
        <dbReference type="ARBA" id="ARBA00022651"/>
    </source>
</evidence>
<dbReference type="AlphaFoldDB" id="A0A9J6ZSL1"/>
<reference evidence="8" key="2">
    <citation type="submission" date="2022-06" db="EMBL/GenBank/DDBJ databases">
        <title>Xiashengella guii gen. nov. sp. nov., a bacterium isolated form anaerobic digestion tank.</title>
        <authorList>
            <person name="Huang H."/>
        </authorList>
    </citation>
    <scope>NUCLEOTIDE SEQUENCE</scope>
    <source>
        <strain evidence="8">Ai-910</strain>
    </source>
</reference>
<evidence type="ECO:0000256" key="3">
    <source>
        <dbReference type="ARBA" id="ARBA00022801"/>
    </source>
</evidence>
<gene>
    <name evidence="8" type="ORF">M9189_02390</name>
</gene>
<dbReference type="PANTHER" id="PTHR43772">
    <property type="entry name" value="ENDO-1,4-BETA-XYLANASE"/>
    <property type="match status" value="1"/>
</dbReference>
<evidence type="ECO:0000256" key="6">
    <source>
        <dbReference type="PIRSR" id="PIRSR606710-2"/>
    </source>
</evidence>
<evidence type="ECO:0000256" key="4">
    <source>
        <dbReference type="ARBA" id="ARBA00023277"/>
    </source>
</evidence>
<dbReference type="InterPro" id="IPR023296">
    <property type="entry name" value="Glyco_hydro_beta-prop_sf"/>
</dbReference>
<protein>
    <submittedName>
        <fullName evidence="8">Glycoside hydrolase family 43 protein</fullName>
    </submittedName>
</protein>
<keyword evidence="4" id="KW-0119">Carbohydrate metabolism</keyword>
<evidence type="ECO:0000256" key="1">
    <source>
        <dbReference type="ARBA" id="ARBA00009865"/>
    </source>
</evidence>
<dbReference type="KEGG" id="alkq:M9189_02390"/>
<dbReference type="EMBL" id="CP098400">
    <property type="protein sequence ID" value="URW80208.1"/>
    <property type="molecule type" value="Genomic_DNA"/>
</dbReference>
<organism evidence="8 9">
    <name type="scientific">Xiashengella succiniciproducens</name>
    <dbReference type="NCBI Taxonomy" id="2949635"/>
    <lineage>
        <taxon>Bacteria</taxon>
        <taxon>Pseudomonadati</taxon>
        <taxon>Bacteroidota</taxon>
        <taxon>Bacteroidia</taxon>
        <taxon>Marinilabiliales</taxon>
        <taxon>Marinilabiliaceae</taxon>
        <taxon>Xiashengella</taxon>
    </lineage>
</organism>
<feature type="site" description="Important for catalytic activity, responsible for pKa modulation of the active site Glu and correct orientation of both the proton donor and substrate" evidence="6">
    <location>
        <position position="134"/>
    </location>
</feature>